<dbReference type="GO" id="GO:0022625">
    <property type="term" value="C:cytosolic large ribosomal subunit"/>
    <property type="evidence" value="ECO:0007669"/>
    <property type="project" value="InterPro"/>
</dbReference>
<dbReference type="GO" id="GO:0000463">
    <property type="term" value="P:maturation of LSU-rRNA from tricistronic rRNA transcript (SSU-rRNA, 5.8S rRNA, LSU-rRNA)"/>
    <property type="evidence" value="ECO:0007669"/>
    <property type="project" value="InterPro"/>
</dbReference>
<dbReference type="VEuPathDB" id="CryptoDB:GY17_00002605"/>
<evidence type="ECO:0000313" key="5">
    <source>
        <dbReference type="EMBL" id="PPS92845.1"/>
    </source>
</evidence>
<sequence>MNKNSGLQIKQLISLSEEELTVKIDELKKELASLRVIQSTGTAPNKLSRINVVRKGIARILTILSQRNIKSLREKHAGSKFMPLDLRKKLTRAKRRALTPQQAKKMTVKASKKALNFPKRKFAIIA</sequence>
<dbReference type="NCBIfam" id="TIGR00012">
    <property type="entry name" value="L29"/>
    <property type="match status" value="1"/>
</dbReference>
<dbReference type="InterPro" id="IPR045059">
    <property type="entry name" value="Ribosomal_uL29_euk"/>
</dbReference>
<dbReference type="AlphaFoldDB" id="A0A0S4TEV8"/>
<name>A0A0S4TEV8_CRYHO</name>
<organism evidence="4">
    <name type="scientific">Cryptosporidium hominis</name>
    <dbReference type="NCBI Taxonomy" id="237895"/>
    <lineage>
        <taxon>Eukaryota</taxon>
        <taxon>Sar</taxon>
        <taxon>Alveolata</taxon>
        <taxon>Apicomplexa</taxon>
        <taxon>Conoidasida</taxon>
        <taxon>Coccidia</taxon>
        <taxon>Eucoccidiorida</taxon>
        <taxon>Eimeriorina</taxon>
        <taxon>Cryptosporidiidae</taxon>
        <taxon>Cryptosporidium</taxon>
    </lineage>
</organism>
<accession>A0A0S4TEV8</accession>
<proteinExistence type="inferred from homology"/>
<evidence type="ECO:0000256" key="2">
    <source>
        <dbReference type="ARBA" id="ARBA00022980"/>
    </source>
</evidence>
<dbReference type="Gene3D" id="6.10.250.3450">
    <property type="match status" value="1"/>
</dbReference>
<dbReference type="InterPro" id="IPR001854">
    <property type="entry name" value="Ribosomal_uL29"/>
</dbReference>
<reference evidence="5 6" key="3">
    <citation type="submission" date="2017-10" db="EMBL/GenBank/DDBJ databases">
        <title>Consistent, comparative and evidence-based genome annotation and re-annotation for the closely-related species, Cryptosporidium parvum, C. hominis and C. tyzzeri.</title>
        <authorList>
            <person name="Baptista R.P."/>
            <person name="Li Y."/>
            <person name="Sateriale A."/>
            <person name="Striepen B."/>
            <person name="Kissinger J.C."/>
        </authorList>
    </citation>
    <scope>NUCLEOTIDE SEQUENCE [LARGE SCALE GENOMIC DNA]</scope>
    <source>
        <strain evidence="5">30976</strain>
    </source>
</reference>
<dbReference type="Pfam" id="PF00831">
    <property type="entry name" value="Ribosomal_L29"/>
    <property type="match status" value="1"/>
</dbReference>
<dbReference type="SUPFAM" id="SSF46561">
    <property type="entry name" value="Ribosomal protein L29 (L29p)"/>
    <property type="match status" value="1"/>
</dbReference>
<keyword evidence="2 5" id="KW-0689">Ribosomal protein</keyword>
<dbReference type="VEuPathDB" id="CryptoDB:Chro.30112"/>
<gene>
    <name evidence="4" type="ORF">CHUDEA3_830</name>
    <name evidence="5" type="ORF">GY17_00002605</name>
</gene>
<dbReference type="FunFam" id="6.10.250.3450:FF:000001">
    <property type="entry name" value="60S ribosomal protein L35"/>
    <property type="match status" value="1"/>
</dbReference>
<dbReference type="GO" id="GO:0006412">
    <property type="term" value="P:translation"/>
    <property type="evidence" value="ECO:0007669"/>
    <property type="project" value="InterPro"/>
</dbReference>
<dbReference type="PANTHER" id="PTHR45722">
    <property type="entry name" value="60S RIBOSOMAL PROTEIN L35"/>
    <property type="match status" value="1"/>
</dbReference>
<dbReference type="PANTHER" id="PTHR45722:SF2">
    <property type="entry name" value="LARGE RIBOSOMAL SUBUNIT PROTEIN UL29-RELATED"/>
    <property type="match status" value="1"/>
</dbReference>
<dbReference type="EMBL" id="JTAI01000028">
    <property type="protein sequence ID" value="PPS92845.1"/>
    <property type="molecule type" value="Genomic_DNA"/>
</dbReference>
<dbReference type="CDD" id="cd00427">
    <property type="entry name" value="Ribosomal_L29_HIP"/>
    <property type="match status" value="1"/>
</dbReference>
<dbReference type="GO" id="GO:0003729">
    <property type="term" value="F:mRNA binding"/>
    <property type="evidence" value="ECO:0007669"/>
    <property type="project" value="TreeGrafter"/>
</dbReference>
<keyword evidence="6" id="KW-1185">Reference proteome</keyword>
<dbReference type="EMBL" id="LN877949">
    <property type="protein sequence ID" value="CUV04922.1"/>
    <property type="molecule type" value="Genomic_DNA"/>
</dbReference>
<evidence type="ECO:0000313" key="6">
    <source>
        <dbReference type="Proteomes" id="UP001429100"/>
    </source>
</evidence>
<evidence type="ECO:0000256" key="1">
    <source>
        <dbReference type="ARBA" id="ARBA00009254"/>
    </source>
</evidence>
<evidence type="ECO:0000313" key="4">
    <source>
        <dbReference type="EMBL" id="CUV04922.1"/>
    </source>
</evidence>
<reference evidence="4" key="2">
    <citation type="submission" date="2015-08" db="EMBL/GenBank/DDBJ databases">
        <authorList>
            <person name="Babu N.S."/>
            <person name="Beckwith C.J."/>
            <person name="Beseler K.G."/>
            <person name="Brison A."/>
            <person name="Carone J.V."/>
            <person name="Caskin T.P."/>
            <person name="Diamond M."/>
            <person name="Durham M.E."/>
            <person name="Foxe J.M."/>
            <person name="Go M."/>
            <person name="Henderson B.A."/>
            <person name="Jones I.B."/>
            <person name="McGettigan J.A."/>
            <person name="Micheletti S.J."/>
            <person name="Nasrallah M.E."/>
            <person name="Ortiz D."/>
            <person name="Piller C.R."/>
            <person name="Privatt S.R."/>
            <person name="Schneider S.L."/>
            <person name="Sharp S."/>
            <person name="Smith T.C."/>
            <person name="Stanton J.D."/>
            <person name="Ullery H.E."/>
            <person name="Wilson R.J."/>
            <person name="Serrano M.G."/>
            <person name="Buck G."/>
            <person name="Lee V."/>
            <person name="Wang Y."/>
            <person name="Carvalho R."/>
            <person name="Voegtly L."/>
            <person name="Shi R."/>
            <person name="Duckworth R."/>
            <person name="Johnson A."/>
            <person name="Loviza R."/>
            <person name="Walstead R."/>
            <person name="Shah Z."/>
            <person name="Kiflezghi M."/>
            <person name="Wade K."/>
            <person name="Ball S.L."/>
            <person name="Bradley K.W."/>
            <person name="Asai D.J."/>
            <person name="Bowman C.A."/>
            <person name="Russell D.A."/>
            <person name="Pope W.H."/>
            <person name="Jacobs-Sera D."/>
            <person name="Hendrix R.W."/>
            <person name="Hatfull G.F."/>
        </authorList>
    </citation>
    <scope>NUCLEOTIDE SEQUENCE [LARGE SCALE GENOMIC DNA]</scope>
</reference>
<dbReference type="InterPro" id="IPR036049">
    <property type="entry name" value="Ribosomal_uL29_sf"/>
</dbReference>
<dbReference type="Gene3D" id="1.10.287.310">
    <property type="match status" value="1"/>
</dbReference>
<dbReference type="VEuPathDB" id="CryptoDB:CHUDEA3_830"/>
<protein>
    <submittedName>
        <fullName evidence="5">60S ribosomal protein L35</fullName>
    </submittedName>
</protein>
<dbReference type="HAMAP" id="MF_00374">
    <property type="entry name" value="Ribosomal_uL29"/>
    <property type="match status" value="1"/>
</dbReference>
<comment type="similarity">
    <text evidence="1">Belongs to the universal ribosomal protein uL29 family.</text>
</comment>
<dbReference type="Proteomes" id="UP000199752">
    <property type="component" value="Chromosome 3"/>
</dbReference>
<dbReference type="VEuPathDB" id="CryptoDB:ChTU502y2012_389g0230"/>
<keyword evidence="3" id="KW-0687">Ribonucleoprotein</keyword>
<reference evidence="5 6" key="1">
    <citation type="submission" date="2014-11" db="EMBL/GenBank/DDBJ databases">
        <title>Comparative genomic analysis of Cryptosporidium hominis reveals occurrence of genetic recombination in virulent subtypes.</title>
        <authorList>
            <person name="Guo Y."/>
            <person name="Tang K."/>
            <person name="Frace M."/>
            <person name="Li N."/>
            <person name="Roellig D.M."/>
            <person name="Sammons S."/>
            <person name="Knipe K."/>
            <person name="Rowe L."/>
            <person name="Feng Y."/>
            <person name="Xiao L."/>
        </authorList>
    </citation>
    <scope>NUCLEOTIDE SEQUENCE [LARGE SCALE GENOMIC DNA]</scope>
    <source>
        <strain evidence="5">30976</strain>
    </source>
</reference>
<evidence type="ECO:0000256" key="3">
    <source>
        <dbReference type="ARBA" id="ARBA00023274"/>
    </source>
</evidence>
<dbReference type="GO" id="GO:0003735">
    <property type="term" value="F:structural constituent of ribosome"/>
    <property type="evidence" value="ECO:0007669"/>
    <property type="project" value="InterPro"/>
</dbReference>
<dbReference type="Proteomes" id="UP001429100">
    <property type="component" value="Unassembled WGS sequence"/>
</dbReference>
<dbReference type="OrthoDB" id="528635at2759"/>
<dbReference type="FunFam" id="1.10.287.310:FF:000002">
    <property type="entry name" value="60S ribosomal protein L35"/>
    <property type="match status" value="1"/>
</dbReference>